<keyword evidence="1" id="KW-1133">Transmembrane helix</keyword>
<dbReference type="PROSITE" id="PS50895">
    <property type="entry name" value="SURF1"/>
    <property type="match status" value="1"/>
</dbReference>
<proteinExistence type="inferred from homology"/>
<protein>
    <recommendedName>
        <fullName evidence="1">SURF1-like protein</fullName>
    </recommendedName>
</protein>
<keyword evidence="1" id="KW-1003">Cell membrane</keyword>
<dbReference type="InterPro" id="IPR002994">
    <property type="entry name" value="Surf1/Shy1"/>
</dbReference>
<dbReference type="RefSeq" id="WP_123304019.1">
    <property type="nucleotide sequence ID" value="NZ_RKHK01000001.1"/>
</dbReference>
<keyword evidence="1" id="KW-0812">Transmembrane</keyword>
<evidence type="ECO:0000313" key="2">
    <source>
        <dbReference type="EMBL" id="ROR73618.1"/>
    </source>
</evidence>
<gene>
    <name evidence="2" type="ORF">EDD31_2005</name>
</gene>
<organism evidence="2 3">
    <name type="scientific">Bogoriella caseilytica</name>
    <dbReference type="NCBI Taxonomy" id="56055"/>
    <lineage>
        <taxon>Bacteria</taxon>
        <taxon>Bacillati</taxon>
        <taxon>Actinomycetota</taxon>
        <taxon>Actinomycetes</taxon>
        <taxon>Micrococcales</taxon>
        <taxon>Bogoriellaceae</taxon>
        <taxon>Bogoriella</taxon>
    </lineage>
</organism>
<dbReference type="OrthoDB" id="3266379at2"/>
<name>A0A3N2BED8_9MICO</name>
<reference evidence="2 3" key="1">
    <citation type="submission" date="2018-11" db="EMBL/GenBank/DDBJ databases">
        <title>Sequencing the genomes of 1000 actinobacteria strains.</title>
        <authorList>
            <person name="Klenk H.-P."/>
        </authorList>
    </citation>
    <scope>NUCLEOTIDE SEQUENCE [LARGE SCALE GENOMIC DNA]</scope>
    <source>
        <strain evidence="2 3">DSM 11294</strain>
    </source>
</reference>
<dbReference type="EMBL" id="RKHK01000001">
    <property type="protein sequence ID" value="ROR73618.1"/>
    <property type="molecule type" value="Genomic_DNA"/>
</dbReference>
<dbReference type="Proteomes" id="UP000280668">
    <property type="component" value="Unassembled WGS sequence"/>
</dbReference>
<feature type="transmembrane region" description="Helical" evidence="1">
    <location>
        <begin position="28"/>
        <end position="47"/>
    </location>
</feature>
<dbReference type="Pfam" id="PF02104">
    <property type="entry name" value="SURF1"/>
    <property type="match status" value="1"/>
</dbReference>
<evidence type="ECO:0000256" key="1">
    <source>
        <dbReference type="RuleBase" id="RU363076"/>
    </source>
</evidence>
<accession>A0A3N2BED8</accession>
<dbReference type="GO" id="GO:0005886">
    <property type="term" value="C:plasma membrane"/>
    <property type="evidence" value="ECO:0007669"/>
    <property type="project" value="UniProtKB-SubCell"/>
</dbReference>
<keyword evidence="3" id="KW-1185">Reference proteome</keyword>
<comment type="caution">
    <text evidence="2">The sequence shown here is derived from an EMBL/GenBank/DDBJ whole genome shotgun (WGS) entry which is preliminary data.</text>
</comment>
<sequence length="305" mass="31905">MHPSAVGSHGVDGTRRDYLRAALTGRMIALLVFFLFAAVVCVMLASWQLDRAGARGAAEAESAHADLLAAEIVPLEDVLSPQTSFREEHLAVPVEVTGEFGGQVYAPGARIDGEDAVLVIAELRVTGGQHAGAMIPVLRGWVPPEDLGHADDPGLLAAELDEAAGAPPLAPPEGETTVTGWLKDSELGRTSPGPGLVSSVSTAELASLWGGPTWTGYVVEFASMAEPEARIGTSSPAGLAHASPPAPAQESGLNIRNLAYAIEWVIFGGFALALWVRMVRDSVRNRREDAALAAQEPVTEPAVSR</sequence>
<keyword evidence="1" id="KW-0472">Membrane</keyword>
<feature type="transmembrane region" description="Helical" evidence="1">
    <location>
        <begin position="258"/>
        <end position="276"/>
    </location>
</feature>
<comment type="similarity">
    <text evidence="1">Belongs to the SURF1 family.</text>
</comment>
<comment type="subcellular location">
    <subcellularLocation>
        <location evidence="1">Cell membrane</location>
        <topology evidence="1">Multi-pass membrane protein</topology>
    </subcellularLocation>
</comment>
<dbReference type="AlphaFoldDB" id="A0A3N2BED8"/>
<evidence type="ECO:0000313" key="3">
    <source>
        <dbReference type="Proteomes" id="UP000280668"/>
    </source>
</evidence>